<evidence type="ECO:0000256" key="54">
    <source>
        <dbReference type="SAM" id="MobiDB-lite"/>
    </source>
</evidence>
<evidence type="ECO:0000256" key="49">
    <source>
        <dbReference type="ARBA" id="ARBA00023280"/>
    </source>
</evidence>
<dbReference type="GO" id="GO:0015267">
    <property type="term" value="F:channel activity"/>
    <property type="evidence" value="ECO:0007669"/>
    <property type="project" value="UniProtKB-KW"/>
</dbReference>
<keyword evidence="23" id="KW-0548">Nucleotidyltransferase</keyword>
<dbReference type="EMBL" id="PP711885">
    <property type="protein sequence ID" value="XBH23956.1"/>
    <property type="molecule type" value="Genomic_RNA"/>
</dbReference>
<evidence type="ECO:0000256" key="7">
    <source>
        <dbReference type="ARBA" id="ARBA00004563"/>
    </source>
</evidence>
<dbReference type="GO" id="GO:0046718">
    <property type="term" value="P:symbiont entry into host cell"/>
    <property type="evidence" value="ECO:0007669"/>
    <property type="project" value="UniProtKB-KW"/>
</dbReference>
<keyword evidence="22 55" id="KW-0812">Transmembrane</keyword>
<dbReference type="InterPro" id="IPR002166">
    <property type="entry name" value="RNA_pol_HCV"/>
</dbReference>
<dbReference type="SUPFAM" id="SSF56672">
    <property type="entry name" value="DNA/RNA polymerases"/>
    <property type="match status" value="1"/>
</dbReference>
<comment type="catalytic activity">
    <reaction evidence="53">
        <text>ATP + H2O = ADP + phosphate + H(+)</text>
        <dbReference type="Rhea" id="RHEA:13065"/>
        <dbReference type="ChEBI" id="CHEBI:15377"/>
        <dbReference type="ChEBI" id="CHEBI:15378"/>
        <dbReference type="ChEBI" id="CHEBI:30616"/>
        <dbReference type="ChEBI" id="CHEBI:43474"/>
        <dbReference type="ChEBI" id="CHEBI:456216"/>
        <dbReference type="EC" id="3.6.4.13"/>
    </reaction>
</comment>
<feature type="domain" description="Helicase ATP-binding" evidence="57">
    <location>
        <begin position="1133"/>
        <end position="1283"/>
    </location>
</feature>
<dbReference type="Pfam" id="PF00998">
    <property type="entry name" value="RdRP_3"/>
    <property type="match status" value="1"/>
</dbReference>
<evidence type="ECO:0000256" key="10">
    <source>
        <dbReference type="ARBA" id="ARBA00022482"/>
    </source>
</evidence>
<feature type="transmembrane region" description="Helical" evidence="55">
    <location>
        <begin position="658"/>
        <end position="679"/>
    </location>
</feature>
<dbReference type="PROSITE" id="PS51192">
    <property type="entry name" value="HELICASE_ATP_BIND_1"/>
    <property type="match status" value="1"/>
</dbReference>
<dbReference type="SUPFAM" id="SSF50494">
    <property type="entry name" value="Trypsin-like serine proteases"/>
    <property type="match status" value="1"/>
</dbReference>
<evidence type="ECO:0000256" key="18">
    <source>
        <dbReference type="ARBA" id="ARBA00022595"/>
    </source>
</evidence>
<feature type="transmembrane region" description="Helical" evidence="55">
    <location>
        <begin position="1723"/>
        <end position="1744"/>
    </location>
</feature>
<feature type="domain" description="RdRp catalytic" evidence="56">
    <location>
        <begin position="2442"/>
        <end position="2559"/>
    </location>
</feature>
<dbReference type="GO" id="GO:0003968">
    <property type="term" value="F:RNA-directed RNA polymerase activity"/>
    <property type="evidence" value="ECO:0007669"/>
    <property type="project" value="UniProtKB-KW"/>
</dbReference>
<evidence type="ECO:0000256" key="8">
    <source>
        <dbReference type="ARBA" id="ARBA00020107"/>
    </source>
</evidence>
<keyword evidence="41" id="KW-0406">Ion transport</keyword>
<evidence type="ECO:0000256" key="21">
    <source>
        <dbReference type="ARBA" id="ARBA00022679"/>
    </source>
</evidence>
<evidence type="ECO:0000256" key="41">
    <source>
        <dbReference type="ARBA" id="ARBA00023065"/>
    </source>
</evidence>
<dbReference type="Gene3D" id="3.30.70.270">
    <property type="match status" value="2"/>
</dbReference>
<proteinExistence type="predicted"/>
<feature type="transmembrane region" description="Helical" evidence="55">
    <location>
        <begin position="1564"/>
        <end position="1584"/>
    </location>
</feature>
<evidence type="ECO:0000259" key="57">
    <source>
        <dbReference type="PROSITE" id="PS51192"/>
    </source>
</evidence>
<evidence type="ECO:0000256" key="28">
    <source>
        <dbReference type="ARBA" id="ARBA00022806"/>
    </source>
</evidence>
<dbReference type="InterPro" id="IPR043128">
    <property type="entry name" value="Rev_trsase/Diguanyl_cyclase"/>
</dbReference>
<keyword evidence="45" id="KW-1038">Host endoplasmic reticulum</keyword>
<dbReference type="InterPro" id="IPR043504">
    <property type="entry name" value="Peptidase_S1_PA_chymotrypsin"/>
</dbReference>
<evidence type="ECO:0000256" key="44">
    <source>
        <dbReference type="ARBA" id="ARBA00023180"/>
    </source>
</evidence>
<evidence type="ECO:0000256" key="2">
    <source>
        <dbReference type="ARBA" id="ARBA00004153"/>
    </source>
</evidence>
<feature type="domain" description="Helicase C-terminal" evidence="58">
    <location>
        <begin position="1293"/>
        <end position="1452"/>
    </location>
</feature>
<dbReference type="GO" id="GO:0039520">
    <property type="term" value="P:symbiont-mediated activation of host autophagy"/>
    <property type="evidence" value="ECO:0007669"/>
    <property type="project" value="UniProtKB-KW"/>
</dbReference>
<dbReference type="PROSITE" id="PS51822">
    <property type="entry name" value="HV_PV_NS3_PRO"/>
    <property type="match status" value="1"/>
</dbReference>
<keyword evidence="38 55" id="KW-1133">Transmembrane helix</keyword>
<keyword evidence="35" id="KW-0261">Viral envelope protein</keyword>
<evidence type="ECO:0000313" key="61">
    <source>
        <dbReference type="EMBL" id="XBH23956.1"/>
    </source>
</evidence>
<dbReference type="Pfam" id="PF08300">
    <property type="entry name" value="HCV_NS5a_1a"/>
    <property type="match status" value="1"/>
</dbReference>
<evidence type="ECO:0000256" key="36">
    <source>
        <dbReference type="ARBA" id="ARBA00022884"/>
    </source>
</evidence>
<evidence type="ECO:0000256" key="55">
    <source>
        <dbReference type="SAM" id="Phobius"/>
    </source>
</evidence>
<dbReference type="Pfam" id="PF01538">
    <property type="entry name" value="HCV_NS2"/>
    <property type="match status" value="1"/>
</dbReference>
<dbReference type="InterPro" id="IPR004109">
    <property type="entry name" value="HepC_NS3_protease"/>
</dbReference>
<dbReference type="InterPro" id="IPR007094">
    <property type="entry name" value="RNA-dir_pol_PSvirus"/>
</dbReference>
<dbReference type="GO" id="GO:0003723">
    <property type="term" value="F:RNA binding"/>
    <property type="evidence" value="ECO:0007669"/>
    <property type="project" value="UniProtKB-KW"/>
</dbReference>
<evidence type="ECO:0000256" key="25">
    <source>
        <dbReference type="ARBA" id="ARBA00022741"/>
    </source>
</evidence>
<feature type="compositionally biased region" description="Low complexity" evidence="54">
    <location>
        <begin position="2123"/>
        <end position="2137"/>
    </location>
</feature>
<evidence type="ECO:0000256" key="40">
    <source>
        <dbReference type="ARBA" id="ARBA00023050"/>
    </source>
</evidence>
<keyword evidence="10" id="KW-1113">Inhibition of host RLR pathway by virus</keyword>
<dbReference type="GO" id="GO:0019087">
    <property type="term" value="P:symbiont-mediated transformation of host cell"/>
    <property type="evidence" value="ECO:0007669"/>
    <property type="project" value="InterPro"/>
</dbReference>
<keyword evidence="15" id="KW-0167">Capsid protein</keyword>
<evidence type="ECO:0000256" key="16">
    <source>
        <dbReference type="ARBA" id="ARBA00022562"/>
    </source>
</evidence>
<keyword evidence="49" id="KW-0899">Viral immunoevasion</keyword>
<dbReference type="GO" id="GO:0008270">
    <property type="term" value="F:zinc ion binding"/>
    <property type="evidence" value="ECO:0007669"/>
    <property type="project" value="InterPro"/>
</dbReference>
<dbReference type="PROSITE" id="PS50507">
    <property type="entry name" value="RDRP_SSRNA_POS"/>
    <property type="match status" value="1"/>
</dbReference>
<dbReference type="PROSITE" id="PS51693">
    <property type="entry name" value="HCV_NS2_PRO"/>
    <property type="match status" value="1"/>
</dbReference>
<evidence type="ECO:0000259" key="60">
    <source>
        <dbReference type="PROSITE" id="PS51822"/>
    </source>
</evidence>
<reference evidence="61" key="1">
    <citation type="journal article" date="2024" name="Microbiome">
        <title>Substantial viral diversity in bats and rodents from East Africa: insights into evolution, recombination, and cocirculation.</title>
        <authorList>
            <person name="Wang D."/>
            <person name="Yang X."/>
            <person name="Ren Z."/>
            <person name="Hu B."/>
            <person name="Zhao H."/>
            <person name="Yang K."/>
            <person name="Shi P."/>
            <person name="Zhang Z."/>
            <person name="Feng Q."/>
            <person name="Nawenja C.V."/>
            <person name="Obanda V."/>
            <person name="Robert K."/>
            <person name="Nalikka B."/>
            <person name="Waruhiu C.N."/>
            <person name="Ochola G.O."/>
            <person name="Onyuok S.O."/>
            <person name="Ochieng H."/>
            <person name="Li B."/>
            <person name="Zhu Y."/>
            <person name="Si H."/>
            <person name="Yin J."/>
            <person name="Kristiansen K."/>
            <person name="Jin X."/>
            <person name="Xu X."/>
            <person name="Xiao M."/>
            <person name="Agwanda B."/>
            <person name="Ommeh S."/>
            <person name="Li J."/>
            <person name="Shi Z.L."/>
        </authorList>
    </citation>
    <scope>NUCLEOTIDE SEQUENCE</scope>
    <source>
        <strain evidence="61">1A/Uganda/912/2019</strain>
    </source>
</reference>
<evidence type="ECO:0000256" key="27">
    <source>
        <dbReference type="ARBA" id="ARBA00022804"/>
    </source>
</evidence>
<evidence type="ECO:0000256" key="4">
    <source>
        <dbReference type="ARBA" id="ARBA00004291"/>
    </source>
</evidence>
<dbReference type="GO" id="GO:0003724">
    <property type="term" value="F:RNA helicase activity"/>
    <property type="evidence" value="ECO:0007669"/>
    <property type="project" value="UniProtKB-EC"/>
</dbReference>
<keyword evidence="33" id="KW-0946">Virion</keyword>
<keyword evidence="12" id="KW-1168">Fusion of virus membrane with host membrane</keyword>
<evidence type="ECO:0000256" key="35">
    <source>
        <dbReference type="ARBA" id="ARBA00022879"/>
    </source>
</evidence>
<keyword evidence="36" id="KW-0694">RNA-binding</keyword>
<keyword evidence="51" id="KW-0407">Ion channel</keyword>
<keyword evidence="48" id="KW-0922">Interferon antiviral system evasion</keyword>
<evidence type="ECO:0000256" key="34">
    <source>
        <dbReference type="ARBA" id="ARBA00022870"/>
    </source>
</evidence>
<dbReference type="GO" id="GO:0019062">
    <property type="term" value="P:virion attachment to host cell"/>
    <property type="evidence" value="ECO:0007669"/>
    <property type="project" value="UniProtKB-KW"/>
</dbReference>
<evidence type="ECO:0000256" key="9">
    <source>
        <dbReference type="ARBA" id="ARBA00022448"/>
    </source>
</evidence>
<keyword evidence="37" id="KW-0693">Viral RNA replication</keyword>
<dbReference type="CDD" id="cd23202">
    <property type="entry name" value="Hepacivirus_RdRp"/>
    <property type="match status" value="1"/>
</dbReference>
<dbReference type="InterPro" id="IPR027417">
    <property type="entry name" value="P-loop_NTPase"/>
</dbReference>
<evidence type="ECO:0000256" key="38">
    <source>
        <dbReference type="ARBA" id="ARBA00022989"/>
    </source>
</evidence>
<dbReference type="GO" id="GO:0004252">
    <property type="term" value="F:serine-type endopeptidase activity"/>
    <property type="evidence" value="ECO:0007669"/>
    <property type="project" value="InterPro"/>
</dbReference>
<evidence type="ECO:0000256" key="53">
    <source>
        <dbReference type="ARBA" id="ARBA00047984"/>
    </source>
</evidence>
<keyword evidence="25" id="KW-0547">Nucleotide-binding</keyword>
<dbReference type="GO" id="GO:0005524">
    <property type="term" value="F:ATP binding"/>
    <property type="evidence" value="ECO:0007669"/>
    <property type="project" value="UniProtKB-KW"/>
</dbReference>
<keyword evidence="17" id="KW-0945">Host-virus interaction</keyword>
<keyword evidence="26" id="KW-0378">Hydrolase</keyword>
<keyword evidence="13" id="KW-1170">Fusion of virus membrane with host endosomal membrane</keyword>
<feature type="transmembrane region" description="Helical" evidence="55">
    <location>
        <begin position="2793"/>
        <end position="2814"/>
    </location>
</feature>
<evidence type="ECO:0000256" key="50">
    <source>
        <dbReference type="ARBA" id="ARBA00023296"/>
    </source>
</evidence>
<evidence type="ECO:0000256" key="48">
    <source>
        <dbReference type="ARBA" id="ARBA00023258"/>
    </source>
</evidence>
<evidence type="ECO:0000256" key="43">
    <source>
        <dbReference type="ARBA" id="ARBA00023157"/>
    </source>
</evidence>
<dbReference type="Gene3D" id="2.20.25.210">
    <property type="entry name" value="Hepatitis C NS5A, domain 1B"/>
    <property type="match status" value="1"/>
</dbReference>
<comment type="catalytic activity">
    <reaction evidence="52">
        <text>a ribonucleoside 5'-triphosphate + H2O = a ribonucleoside 5'-diphosphate + phosphate + H(+)</text>
        <dbReference type="Rhea" id="RHEA:23680"/>
        <dbReference type="ChEBI" id="CHEBI:15377"/>
        <dbReference type="ChEBI" id="CHEBI:15378"/>
        <dbReference type="ChEBI" id="CHEBI:43474"/>
        <dbReference type="ChEBI" id="CHEBI:57930"/>
        <dbReference type="ChEBI" id="CHEBI:61557"/>
        <dbReference type="EC" id="3.6.1.15"/>
    </reaction>
</comment>
<keyword evidence="46" id="KW-1041">Host lipid droplet</keyword>
<dbReference type="Pfam" id="PF07652">
    <property type="entry name" value="Flavi_DEAD"/>
    <property type="match status" value="1"/>
</dbReference>
<dbReference type="InterPro" id="IPR011492">
    <property type="entry name" value="Flavi_DEAD"/>
</dbReference>
<organism evidence="61">
    <name type="scientific">Lophuromys rat flavivirus</name>
    <dbReference type="NCBI Taxonomy" id="3141882"/>
    <lineage>
        <taxon>Viruses</taxon>
        <taxon>Riboviria</taxon>
        <taxon>Orthornavirae</taxon>
        <taxon>Kitrinoviricota</taxon>
        <taxon>Flasuviricetes</taxon>
        <taxon>Amarillovirales</taxon>
        <taxon>Flaviviridae</taxon>
        <taxon>Orthoflavivirus</taxon>
    </lineage>
</organism>
<dbReference type="GO" id="GO:0044167">
    <property type="term" value="C:host cell endoplasmic reticulum membrane"/>
    <property type="evidence" value="ECO:0007669"/>
    <property type="project" value="UniProtKB-SubCell"/>
</dbReference>
<feature type="domain" description="Peptidase C18" evidence="59">
    <location>
        <begin position="826"/>
        <end position="941"/>
    </location>
</feature>
<evidence type="ECO:0000259" key="56">
    <source>
        <dbReference type="PROSITE" id="PS50507"/>
    </source>
</evidence>
<dbReference type="Gene3D" id="2.40.10.120">
    <property type="match status" value="1"/>
</dbReference>
<evidence type="ECO:0000256" key="30">
    <source>
        <dbReference type="ARBA" id="ARBA00022825"/>
    </source>
</evidence>
<keyword evidence="21" id="KW-0808">Transferase</keyword>
<accession>A0AAU7E256</accession>
<feature type="region of interest" description="Disordered" evidence="54">
    <location>
        <begin position="44"/>
        <end position="68"/>
    </location>
</feature>
<keyword evidence="19" id="KW-1090">Inhibition of host innate immune response by virus</keyword>
<dbReference type="InterPro" id="IPR014001">
    <property type="entry name" value="Helicase_ATP-bd"/>
</dbReference>
<feature type="transmembrane region" description="Helical" evidence="55">
    <location>
        <begin position="1781"/>
        <end position="1803"/>
    </location>
</feature>
<keyword evidence="39" id="KW-1182">Viral ion channel</keyword>
<keyword evidence="50" id="KW-1160">Virus entry into host cell</keyword>
<keyword evidence="14" id="KW-0597">Phosphoprotein</keyword>
<dbReference type="GO" id="GO:0019028">
    <property type="term" value="C:viral capsid"/>
    <property type="evidence" value="ECO:0007669"/>
    <property type="project" value="UniProtKB-KW"/>
</dbReference>
<dbReference type="Pfam" id="PF02907">
    <property type="entry name" value="Peptidase_S29"/>
    <property type="match status" value="1"/>
</dbReference>
<dbReference type="GO" id="GO:0052170">
    <property type="term" value="P:symbiont-mediated suppression of host innate immune response"/>
    <property type="evidence" value="ECO:0007669"/>
    <property type="project" value="UniProtKB-KW"/>
</dbReference>
<keyword evidence="31" id="KW-1114">Inhibition of host interferon signaling pathway by virus</keyword>
<feature type="transmembrane region" description="Helical" evidence="55">
    <location>
        <begin position="691"/>
        <end position="715"/>
    </location>
</feature>
<sequence>MALFNTFYFVNFLFFGTQLAVIGRVAHRKGVQGPQPRAYYPVTARKRTDPGARRRRREARDERGWRRSPLGTIDPYMQTVMQAVVPSSSYPARDPRRQSKFLGHVIDGALGWVTDVVHHVPLVGPLVGHPLRLVCRVVRAGENACNAVTGVAGIHLFIIVLLSLPSPGLCFFNGFLSSLSEWTTFNYSIYEDHVNYWIDSLITFPATKDPPLPSIAGGYTPIPLSNCCNTSDVTFCSEYTCLHSTGCVVCEQAGNETLCWEPAGPMVSHRPNYTGVDPWLSAHIDFVAGSIYFCDLAAMHEVCGLLALASSYFVEHMPITITLNTTAPCYLLAETGANPSLTGFFGWLASEVSMVTGLVDTLWKVPAAVGYAFGQRHYVTIAAITGLALNGNIPKALALTLLYVEAAVAAPIKSEELTCNPMAQPPPCRVVFNGTRRISNVWCFSKKAAFQPLQVDRFAHDILNTLIAAGVSPKNFTSRASRPRHYAGGLGCVYLSDTGNYSCCALRTTPPYCSGCSSDCTWWDRRLRYETCGTTPWLSTACDQQNGSCTPRVVASLALPFHVPRQNWKTATASLISTAPFVFFYDPWVENQPPHLWARLPGIPTLYRGSWYNVPKGFYSDFRDLSTGLITKDLNYPNYQVSYSATGAFQIAGVTTHIVIMAILAALGARWCLALYAMVHYFPSVYSLSPGFVAATAAADWADWYVRLFVFLLVFKYPKLGWLLCRRWQFSVILLVSLLTGTTAYDLESVAVAGSVSLVTLLYFGFFSFVSPFLTLTLSYLRERLQLEVTTWDPRVFLVCILCFPRAVVACSVTVWLVYGLLGVIPLLIDCVFGVRDHRQLKKTLFGLSLLPRTLARLAEKVCVWAAAERGVYWFQHLHGKLQLDWPSEPYFPVTTERVIADDAGRKLACGDSLRGLPVYARCGNTIAAGIAALPRGWSRTTPFSLKRRWHRSDFRSLAVCLTGYDDLDVNGSICVMGTPLKTWMGFGFDGKLYTALHGSNHKMLAGGAGAAPPILTDSASDVAVYPLPQGFACLEAGSCDCTTFYLPTKVGRLVTCTKHGDHYTPLGPLTLKEAKGSSGAPLLCKHKYVHGMFRSVSSVRGAVSKMHFSPIASLSTLQARKKEAKKGLTDIPVVGKQKSIEILVAPTGSGKSTKLPMEYYNQGYKVLVLNPSVATTKSMGPYMFEQYNVRPNILCGDEKSFSGSRLTYSTYGMFLACGNMNHDVIICDECHATDPTSVLGIGRALMRFEESDYCKLLILATATPPGVPMTPHENITEHRLGTEGDLEYEGKTIQTSLLKKGRHLIFCTSKKKCEEMAGLLCDMGITAVAYYRGLSVTTIPEEGDVVVVATDALMTGYTGNFDSVYDPCVQVEQQLEVDMDPTFSISLATRAATTVTRMQRRGRTGRGKPGDYYYITPAADTSGLVSAATVYECYDSGIAYYGLTPAETYTALDYFKQQAGLSQITCPLDEVCGLFTTIGHVPPSAVATMKQRVDSYVYLHAWHWQAALEAKAKAPNDDPAWRGLKGSNRFPIICKLQDFPTDNIIVDRLAFPMQQCYQEYYCIGATATLTGLGLGVAAVFVAIDLFGNISIRDVWALTDDSTAAKVYTPTLSDPVAEVEECVSWDGMARAANEASVYLGDKLSQLGRNLGGKDPIIKKVEAVVPHMLAAIQYFAGLACLSEAPGLGVVLGFVGSALSPLPLKVNLFLSALGGAVSTRLTTQWGAACFAAAGAIGAVAGGSSAFNMIMQGFGTYGAAASTCLVVLKLCDGQWPSMSEWSQLAFSILSPGALVAGAGAALMVVFCTRTESQVWMNRLLAMLNKGTSCDSYFVEATTLRATIIRLLERCTLWSIFTQLSNWIHRQDEDLCASPRSCFMSFLSTVGGICRMLVEAARGVIRCLANPPGIPYFQCQKGYKGPWTGTGLIRSTCGCGAETTWYVQDSEVRPTSVPRRCCSWWSGRVPINNTFWGTPRPRPAAWKTMVINSGFSNCIKYELRGNEVWMVGVSYPGQVVTPMVPDLMAAVAVDDVQVKPYAGVGWQKTGPWQVTMQTGEHRETKELPIKLTVGACWGEEPPKDDSLTKEDLEEYNIKYQLELMDMLDQRAAAGASTAFETASTDSHDEPGTSSSSSPSGSSAGPAPAPAPQPKKKGKVKRLILAPPSQPILFGTDNPAFSSDCSSAGVPLVKCTTPSGQQPLPDVKRKGDKSPSTSAYALGSDEWETMSGESELIECSTSYVWSVPNLVYKGLKRCVAAVSTYTAGILRYKPLVYTTTYASVNERVKKVTIKRSRLETRELRDVIKEAKAKLKHLDLPEMTLDEALAITPNKSAKSQATGLTAPLAKAGQTSDIQRIYAGLKEGVASPWNEVCIMPKQEIFIKTPEKPSKKPARIIAYPHLEMRVVEKMVLGHIGPATVKTVLGDAYGFVPPYERVEKLVRMWRSKESPGGFVCDTVCFDSTITPEDVAVECELYQQATNDPDTQARIATLHRDLYQGGPMVMQGALVGRRNCRASGVFTTSSSNTMTCWLKVNAAARIAKIKDPSWLICGDDTVCIFESESEDSDKRKLQCFAAAMKTMGAPQGEVPKPYYHLEYLESCQANVSACQTKFGTFHYLTRDPRIPMARISSEGRGFNPLGTMVGYMIANYPAVWVSRVIAVHFLSVLLTQECPDKVEFEWYGNNYSVPLDQLPYIIQALHGEQVWSIKQYTPREITRCGQALKEATVRPLRYYKRMARQVWAACRRRRGTMYLLGKTLLSWVHSETFHLDKQKVRKAKMFSPFDPYQDPSFDPFSVKNYNWLYVILSAACFIAVGTLALIGCGQFPPT</sequence>
<dbReference type="Gene3D" id="3.40.50.300">
    <property type="entry name" value="P-loop containing nucleotide triphosphate hydrolases"/>
    <property type="match status" value="2"/>
</dbReference>
<dbReference type="GO" id="GO:0034220">
    <property type="term" value="P:monoatomic ion transmembrane transport"/>
    <property type="evidence" value="ECO:0007669"/>
    <property type="project" value="UniProtKB-KW"/>
</dbReference>
<feature type="region of interest" description="Disordered" evidence="54">
    <location>
        <begin position="2187"/>
        <end position="2211"/>
    </location>
</feature>
<comment type="subcellular location">
    <subcellularLocation>
        <location evidence="3">Host cytoplasm</location>
    </subcellularLocation>
    <subcellularLocation>
        <location evidence="2">Host endoplasmic reticulum membrane</location>
        <topology evidence="2">Multi-pass membrane protein</topology>
    </subcellularLocation>
    <subcellularLocation>
        <location evidence="4">Host endoplasmic reticulum membrane</location>
        <topology evidence="4">Peripheral membrane protein</topology>
    </subcellularLocation>
    <subcellularLocation>
        <location evidence="6">Host endoplasmic reticulum membrane</location>
        <topology evidence="6">Single-pass type I membrane protein</topology>
    </subcellularLocation>
    <subcellularLocation>
        <location evidence="5">Host lipid droplet</location>
    </subcellularLocation>
    <subcellularLocation>
        <location evidence="1">Host nucleus</location>
    </subcellularLocation>
    <subcellularLocation>
        <location evidence="7">Virion membrane</location>
        <topology evidence="7">Single-pass type I membrane protein</topology>
    </subcellularLocation>
</comment>
<feature type="transmembrane region" description="Helical" evidence="55">
    <location>
        <begin position="727"/>
        <end position="745"/>
    </location>
</feature>
<evidence type="ECO:0000259" key="58">
    <source>
        <dbReference type="PROSITE" id="PS51194"/>
    </source>
</evidence>
<evidence type="ECO:0000256" key="46">
    <source>
        <dbReference type="ARBA" id="ARBA00023190"/>
    </source>
</evidence>
<evidence type="ECO:0000256" key="24">
    <source>
        <dbReference type="ARBA" id="ARBA00022723"/>
    </source>
</evidence>
<dbReference type="InterPro" id="IPR009003">
    <property type="entry name" value="Peptidase_S1_PA"/>
</dbReference>
<reference evidence="61" key="2">
    <citation type="submission" date="2024-02" db="EMBL/GenBank/DDBJ databases">
        <authorList>
            <person name="Hu B."/>
        </authorList>
    </citation>
    <scope>NUCLEOTIDE SEQUENCE</scope>
    <source>
        <strain evidence="61">1A/Uganda/912/2019</strain>
    </source>
</reference>
<dbReference type="GO" id="GO:0004197">
    <property type="term" value="F:cysteine-type endopeptidase activity"/>
    <property type="evidence" value="ECO:0007669"/>
    <property type="project" value="InterPro"/>
</dbReference>
<evidence type="ECO:0000256" key="11">
    <source>
        <dbReference type="ARBA" id="ARBA00022484"/>
    </source>
</evidence>
<evidence type="ECO:0000256" key="52">
    <source>
        <dbReference type="ARBA" id="ARBA00047631"/>
    </source>
</evidence>
<dbReference type="GO" id="GO:0006508">
    <property type="term" value="P:proteolysis"/>
    <property type="evidence" value="ECO:0007669"/>
    <property type="project" value="UniProtKB-KW"/>
</dbReference>
<evidence type="ECO:0000256" key="14">
    <source>
        <dbReference type="ARBA" id="ARBA00022553"/>
    </source>
</evidence>
<evidence type="ECO:0000256" key="5">
    <source>
        <dbReference type="ARBA" id="ARBA00004338"/>
    </source>
</evidence>
<dbReference type="InterPro" id="IPR001490">
    <property type="entry name" value="HCV_NS4b"/>
</dbReference>
<keyword evidence="32" id="KW-0067">ATP-binding</keyword>
<keyword evidence="34" id="KW-1043">Host membrane</keyword>
<dbReference type="InterPro" id="IPR054175">
    <property type="entry name" value="NS3_helicase_C"/>
</dbReference>
<keyword evidence="42 55" id="KW-0472">Membrane</keyword>
<keyword evidence="29" id="KW-0788">Thiol protease</keyword>
<dbReference type="Gene3D" id="1.10.820.10">
    <property type="entry name" value="RNA Helicase Chain A , domain 3"/>
    <property type="match status" value="1"/>
</dbReference>
<evidence type="ECO:0000256" key="12">
    <source>
        <dbReference type="ARBA" id="ARBA00022506"/>
    </source>
</evidence>
<evidence type="ECO:0000259" key="59">
    <source>
        <dbReference type="PROSITE" id="PS51693"/>
    </source>
</evidence>
<evidence type="ECO:0000256" key="17">
    <source>
        <dbReference type="ARBA" id="ARBA00022581"/>
    </source>
</evidence>
<dbReference type="InterPro" id="IPR038170">
    <property type="entry name" value="NS5A_1a_sf"/>
</dbReference>
<evidence type="ECO:0000256" key="23">
    <source>
        <dbReference type="ARBA" id="ARBA00022695"/>
    </source>
</evidence>
<dbReference type="GO" id="GO:0055036">
    <property type="term" value="C:virion membrane"/>
    <property type="evidence" value="ECO:0007669"/>
    <property type="project" value="UniProtKB-SubCell"/>
</dbReference>
<keyword evidence="18" id="KW-1162">Viral penetration into host cytoplasm</keyword>
<dbReference type="Pfam" id="PF22027">
    <property type="entry name" value="NS3_helicase_C"/>
    <property type="match status" value="1"/>
</dbReference>
<evidence type="ECO:0000256" key="13">
    <source>
        <dbReference type="ARBA" id="ARBA00022510"/>
    </source>
</evidence>
<dbReference type="GO" id="GO:0017111">
    <property type="term" value="F:ribonucleoside triphosphate phosphatase activity"/>
    <property type="evidence" value="ECO:0007669"/>
    <property type="project" value="UniProtKB-EC"/>
</dbReference>
<dbReference type="GO" id="GO:0042025">
    <property type="term" value="C:host cell nucleus"/>
    <property type="evidence" value="ECO:0007669"/>
    <property type="project" value="UniProtKB-SubCell"/>
</dbReference>
<evidence type="ECO:0000256" key="15">
    <source>
        <dbReference type="ARBA" id="ARBA00022561"/>
    </source>
</evidence>
<dbReference type="GO" id="GO:0039694">
    <property type="term" value="P:viral RNA genome replication"/>
    <property type="evidence" value="ECO:0007669"/>
    <property type="project" value="InterPro"/>
</dbReference>
<evidence type="ECO:0000256" key="20">
    <source>
        <dbReference type="ARBA" id="ARBA00022670"/>
    </source>
</evidence>
<dbReference type="Pfam" id="PF01001">
    <property type="entry name" value="HCV_NS4b"/>
    <property type="match status" value="1"/>
</dbReference>
<dbReference type="InterPro" id="IPR001650">
    <property type="entry name" value="Helicase_C-like"/>
</dbReference>
<keyword evidence="24" id="KW-0479">Metal-binding</keyword>
<evidence type="ECO:0000256" key="3">
    <source>
        <dbReference type="ARBA" id="ARBA00004192"/>
    </source>
</evidence>
<evidence type="ECO:0000256" key="37">
    <source>
        <dbReference type="ARBA" id="ARBA00022953"/>
    </source>
</evidence>
<dbReference type="InterPro" id="IPR002518">
    <property type="entry name" value="HCV_NS2"/>
</dbReference>
<dbReference type="GO" id="GO:0039502">
    <property type="term" value="P:symbiont-mediated suppression of host type I interferon-mediated signaling pathway"/>
    <property type="evidence" value="ECO:0007669"/>
    <property type="project" value="UniProtKB-KW"/>
</dbReference>
<evidence type="ECO:0000256" key="33">
    <source>
        <dbReference type="ARBA" id="ARBA00022844"/>
    </source>
</evidence>
<evidence type="ECO:0000256" key="29">
    <source>
        <dbReference type="ARBA" id="ARBA00022807"/>
    </source>
</evidence>
<dbReference type="SMART" id="SM00487">
    <property type="entry name" value="DEXDc"/>
    <property type="match status" value="1"/>
</dbReference>
<evidence type="ECO:0000256" key="26">
    <source>
        <dbReference type="ARBA" id="ARBA00022801"/>
    </source>
</evidence>
<keyword evidence="28" id="KW-0347">Helicase</keyword>
<keyword evidence="43" id="KW-1015">Disulfide bond</keyword>
<evidence type="ECO:0000256" key="45">
    <source>
        <dbReference type="ARBA" id="ARBA00023184"/>
    </source>
</evidence>
<evidence type="ECO:0000256" key="22">
    <source>
        <dbReference type="ARBA" id="ARBA00022692"/>
    </source>
</evidence>
<dbReference type="InterPro" id="IPR002519">
    <property type="entry name" value="HCV_Env"/>
</dbReference>
<evidence type="ECO:0000256" key="1">
    <source>
        <dbReference type="ARBA" id="ARBA00004147"/>
    </source>
</evidence>
<feature type="compositionally biased region" description="Basic and acidic residues" evidence="54">
    <location>
        <begin position="46"/>
        <end position="65"/>
    </location>
</feature>
<evidence type="ECO:0000256" key="6">
    <source>
        <dbReference type="ARBA" id="ARBA00004482"/>
    </source>
</evidence>
<dbReference type="Gene3D" id="3.30.160.890">
    <property type="entry name" value="Hepatitis C virus envelope glycoprotein E1, chain C"/>
    <property type="match status" value="1"/>
</dbReference>
<dbReference type="SUPFAM" id="SSF52540">
    <property type="entry name" value="P-loop containing nucleoside triphosphate hydrolases"/>
    <property type="match status" value="2"/>
</dbReference>
<evidence type="ECO:0000256" key="47">
    <source>
        <dbReference type="ARBA" id="ARBA00023200"/>
    </source>
</evidence>
<evidence type="ECO:0000256" key="31">
    <source>
        <dbReference type="ARBA" id="ARBA00022830"/>
    </source>
</evidence>
<evidence type="ECO:0000256" key="51">
    <source>
        <dbReference type="ARBA" id="ARBA00023303"/>
    </source>
</evidence>
<feature type="domain" description="Peptidase S29" evidence="60">
    <location>
        <begin position="942"/>
        <end position="1122"/>
    </location>
</feature>
<keyword evidence="9" id="KW-0813">Transport</keyword>
<dbReference type="GO" id="GO:0039654">
    <property type="term" value="P:fusion of virus membrane with host endosome membrane"/>
    <property type="evidence" value="ECO:0007669"/>
    <property type="project" value="UniProtKB-KW"/>
</dbReference>
<keyword evidence="47" id="KW-1035">Host cytoplasm</keyword>
<protein>
    <recommendedName>
        <fullName evidence="8">Genome polyprotein</fullName>
    </recommendedName>
</protein>
<dbReference type="InterPro" id="IPR013192">
    <property type="entry name" value="HCV_NS5A_1a"/>
</dbReference>
<keyword evidence="16" id="KW-1048">Host nucleus</keyword>
<keyword evidence="44" id="KW-0325">Glycoprotein</keyword>
<keyword evidence="27" id="KW-1161">Viral attachment to host cell</keyword>
<evidence type="ECO:0000256" key="42">
    <source>
        <dbReference type="ARBA" id="ARBA00023136"/>
    </source>
</evidence>
<feature type="transmembrane region" description="Helical" evidence="55">
    <location>
        <begin position="6"/>
        <end position="27"/>
    </location>
</feature>
<dbReference type="PROSITE" id="PS51194">
    <property type="entry name" value="HELICASE_CTER"/>
    <property type="match status" value="1"/>
</dbReference>
<feature type="region of interest" description="Disordered" evidence="54">
    <location>
        <begin position="2109"/>
        <end position="2151"/>
    </location>
</feature>
<keyword evidence="20" id="KW-0645">Protease</keyword>
<dbReference type="Pfam" id="PF01539">
    <property type="entry name" value="HCV_env"/>
    <property type="match status" value="1"/>
</dbReference>
<keyword evidence="40" id="KW-1072">Activation of host autophagy by virus</keyword>
<dbReference type="GO" id="GO:0044186">
    <property type="term" value="C:host cell lipid droplet"/>
    <property type="evidence" value="ECO:0007669"/>
    <property type="project" value="UniProtKB-SubCell"/>
</dbReference>
<feature type="transmembrane region" description="Helical" evidence="55">
    <location>
        <begin position="796"/>
        <end position="829"/>
    </location>
</feature>
<keyword evidence="11" id="KW-0696">RNA-directed RNA polymerase</keyword>
<dbReference type="Gene3D" id="2.40.10.10">
    <property type="entry name" value="Trypsin-like serine proteases"/>
    <property type="match status" value="1"/>
</dbReference>
<dbReference type="InterPro" id="IPR043502">
    <property type="entry name" value="DNA/RNA_pol_sf"/>
</dbReference>
<evidence type="ECO:0000256" key="39">
    <source>
        <dbReference type="ARBA" id="ARBA00023039"/>
    </source>
</evidence>
<evidence type="ECO:0000256" key="32">
    <source>
        <dbReference type="ARBA" id="ARBA00022840"/>
    </source>
</evidence>
<feature type="transmembrane region" description="Helical" evidence="55">
    <location>
        <begin position="751"/>
        <end position="776"/>
    </location>
</feature>
<evidence type="ECO:0000256" key="19">
    <source>
        <dbReference type="ARBA" id="ARBA00022632"/>
    </source>
</evidence>
<name>A0AAU7E256_9FLAV</name>
<dbReference type="GO" id="GO:0019031">
    <property type="term" value="C:viral envelope"/>
    <property type="evidence" value="ECO:0007669"/>
    <property type="project" value="UniProtKB-KW"/>
</dbReference>
<keyword evidence="30" id="KW-0720">Serine protease</keyword>